<proteinExistence type="predicted"/>
<sequence>MAHCATNFTPITRPRCTDKKSKVLRRCLKAAAPARQIVSRISSKHEGVPSPPCCSGTNDHVYGAEANLLKAEIAPLREAKTGYGTVRRRWQRLGGEDAPHPLTGPLRITSASLSQKEATKAYNSDPLGGKKNVTAKGLGTNVIPITSSACRFVDATLWPCHWTFTLIFSVVFVSSEYHEARVRDRFA</sequence>
<evidence type="ECO:0000313" key="2">
    <source>
        <dbReference type="Proteomes" id="UP000053647"/>
    </source>
</evidence>
<name>A0A0C9SUK5_PAXIN</name>
<dbReference type="HOGENOM" id="CLU_1448146_0_0_1"/>
<evidence type="ECO:0000313" key="1">
    <source>
        <dbReference type="EMBL" id="KIJ06130.1"/>
    </source>
</evidence>
<reference evidence="1 2" key="1">
    <citation type="submission" date="2014-06" db="EMBL/GenBank/DDBJ databases">
        <authorList>
            <consortium name="DOE Joint Genome Institute"/>
            <person name="Kuo A."/>
            <person name="Kohler A."/>
            <person name="Nagy L.G."/>
            <person name="Floudas D."/>
            <person name="Copeland A."/>
            <person name="Barry K.W."/>
            <person name="Cichocki N."/>
            <person name="Veneault-Fourrey C."/>
            <person name="LaButti K."/>
            <person name="Lindquist E.A."/>
            <person name="Lipzen A."/>
            <person name="Lundell T."/>
            <person name="Morin E."/>
            <person name="Murat C."/>
            <person name="Sun H."/>
            <person name="Tunlid A."/>
            <person name="Henrissat B."/>
            <person name="Grigoriev I.V."/>
            <person name="Hibbett D.S."/>
            <person name="Martin F."/>
            <person name="Nordberg H.P."/>
            <person name="Cantor M.N."/>
            <person name="Hua S.X."/>
        </authorList>
    </citation>
    <scope>NUCLEOTIDE SEQUENCE [LARGE SCALE GENOMIC DNA]</scope>
    <source>
        <strain evidence="1 2">ATCC 200175</strain>
    </source>
</reference>
<keyword evidence="2" id="KW-1185">Reference proteome</keyword>
<reference evidence="2" key="2">
    <citation type="submission" date="2015-01" db="EMBL/GenBank/DDBJ databases">
        <title>Evolutionary Origins and Diversification of the Mycorrhizal Mutualists.</title>
        <authorList>
            <consortium name="DOE Joint Genome Institute"/>
            <consortium name="Mycorrhizal Genomics Consortium"/>
            <person name="Kohler A."/>
            <person name="Kuo A."/>
            <person name="Nagy L.G."/>
            <person name="Floudas D."/>
            <person name="Copeland A."/>
            <person name="Barry K.W."/>
            <person name="Cichocki N."/>
            <person name="Veneault-Fourrey C."/>
            <person name="LaButti K."/>
            <person name="Lindquist E.A."/>
            <person name="Lipzen A."/>
            <person name="Lundell T."/>
            <person name="Morin E."/>
            <person name="Murat C."/>
            <person name="Riley R."/>
            <person name="Ohm R."/>
            <person name="Sun H."/>
            <person name="Tunlid A."/>
            <person name="Henrissat B."/>
            <person name="Grigoriev I.V."/>
            <person name="Hibbett D.S."/>
            <person name="Martin F."/>
        </authorList>
    </citation>
    <scope>NUCLEOTIDE SEQUENCE [LARGE SCALE GENOMIC DNA]</scope>
    <source>
        <strain evidence="2">ATCC 200175</strain>
    </source>
</reference>
<protein>
    <submittedName>
        <fullName evidence="1">Unplaced genomic scaffold PAXINscaffold_1178, whole genome shotgun sequence</fullName>
    </submittedName>
</protein>
<organism evidence="1 2">
    <name type="scientific">Paxillus involutus ATCC 200175</name>
    <dbReference type="NCBI Taxonomy" id="664439"/>
    <lineage>
        <taxon>Eukaryota</taxon>
        <taxon>Fungi</taxon>
        <taxon>Dikarya</taxon>
        <taxon>Basidiomycota</taxon>
        <taxon>Agaricomycotina</taxon>
        <taxon>Agaricomycetes</taxon>
        <taxon>Agaricomycetidae</taxon>
        <taxon>Boletales</taxon>
        <taxon>Paxilineae</taxon>
        <taxon>Paxillaceae</taxon>
        <taxon>Paxillus</taxon>
    </lineage>
</organism>
<dbReference type="AlphaFoldDB" id="A0A0C9SUK5"/>
<dbReference type="EMBL" id="KN820500">
    <property type="protein sequence ID" value="KIJ06130.1"/>
    <property type="molecule type" value="Genomic_DNA"/>
</dbReference>
<dbReference type="Proteomes" id="UP000053647">
    <property type="component" value="Unassembled WGS sequence"/>
</dbReference>
<gene>
    <name evidence="1" type="ORF">PAXINDRAFT_20667</name>
</gene>
<accession>A0A0C9SUK5</accession>